<accession>A0A873WFM8</accession>
<reference evidence="2 3" key="1">
    <citation type="submission" date="2020-07" db="EMBL/GenBank/DDBJ databases">
        <title>Complete genome sequence of Klebsiella pneumoniae phage Miami.</title>
        <authorList>
            <person name="Mora D.A."/>
            <person name="Lessor L."/>
            <person name="Gill J."/>
            <person name="Liu M."/>
        </authorList>
    </citation>
    <scope>NUCLEOTIDE SEQUENCE [LARGE SCALE GENOMIC DNA]</scope>
</reference>
<evidence type="ECO:0000313" key="3">
    <source>
        <dbReference type="Proteomes" id="UP000662782"/>
    </source>
</evidence>
<feature type="compositionally biased region" description="Basic residues" evidence="1">
    <location>
        <begin position="10"/>
        <end position="29"/>
    </location>
</feature>
<proteinExistence type="predicted"/>
<keyword evidence="3" id="KW-1185">Reference proteome</keyword>
<dbReference type="Proteomes" id="UP000662782">
    <property type="component" value="Segment"/>
</dbReference>
<feature type="region of interest" description="Disordered" evidence="1">
    <location>
        <begin position="1"/>
        <end position="29"/>
    </location>
</feature>
<protein>
    <submittedName>
        <fullName evidence="2">Uncharacterized protein</fullName>
    </submittedName>
</protein>
<evidence type="ECO:0000256" key="1">
    <source>
        <dbReference type="SAM" id="MobiDB-lite"/>
    </source>
</evidence>
<organism evidence="2 3">
    <name type="scientific">Klebsiella phage Miami</name>
    <dbReference type="NCBI Taxonomy" id="2767581"/>
    <lineage>
        <taxon>Viruses</taxon>
        <taxon>Duplodnaviria</taxon>
        <taxon>Heunggongvirae</taxon>
        <taxon>Uroviricota</taxon>
        <taxon>Caudoviricetes</taxon>
        <taxon>Chimalliviridae</taxon>
        <taxon>Miamivirus</taxon>
        <taxon>Miamivirus miami</taxon>
    </lineage>
</organism>
<evidence type="ECO:0000313" key="2">
    <source>
        <dbReference type="EMBL" id="QPB09103.1"/>
    </source>
</evidence>
<gene>
    <name evidence="2" type="ORF">CPT_Miami_008</name>
</gene>
<name>A0A873WFM8_9CAUD</name>
<sequence length="235" mass="26073">MRSSQQKAKASQKKAIKNTQRKKNCSGKKIVLTKKQKERKMIETVTAMAKAGDVSSVQLLAAASAKAKGVKSGELKTKQLIELVDENIQQLIISHALVEGIAECLDEGLIEDPDNSISDKVKECDELTVRWMEDANAVIALSHTELIPEDYVDMAISFMASTIGIMSDSYPRLIELTEDMKSVINKKMAEIIDAVKADYPEATEFEQVSKIHQKRMMKIMPLYGTPAPVEETETV</sequence>
<dbReference type="EMBL" id="MT701590">
    <property type="protein sequence ID" value="QPB09103.1"/>
    <property type="molecule type" value="Genomic_DNA"/>
</dbReference>